<evidence type="ECO:0000256" key="2">
    <source>
        <dbReference type="ARBA" id="ARBA00023125"/>
    </source>
</evidence>
<gene>
    <name evidence="6" type="ORF">SAMN05216276_104411</name>
</gene>
<dbReference type="PRINTS" id="PR00455">
    <property type="entry name" value="HTHTETR"/>
</dbReference>
<dbReference type="SUPFAM" id="SSF48498">
    <property type="entry name" value="Tetracyclin repressor-like, C-terminal domain"/>
    <property type="match status" value="1"/>
</dbReference>
<dbReference type="Proteomes" id="UP000198282">
    <property type="component" value="Unassembled WGS sequence"/>
</dbReference>
<proteinExistence type="predicted"/>
<dbReference type="InterPro" id="IPR011075">
    <property type="entry name" value="TetR_C"/>
</dbReference>
<reference evidence="6 7" key="1">
    <citation type="submission" date="2017-06" db="EMBL/GenBank/DDBJ databases">
        <authorList>
            <person name="Kim H.J."/>
            <person name="Triplett B.A."/>
        </authorList>
    </citation>
    <scope>NUCLEOTIDE SEQUENCE [LARGE SCALE GENOMIC DNA]</scope>
    <source>
        <strain evidence="6 7">CGMCC 4.2132</strain>
    </source>
</reference>
<dbReference type="PROSITE" id="PS50977">
    <property type="entry name" value="HTH_TETR_2"/>
    <property type="match status" value="1"/>
</dbReference>
<dbReference type="PANTHER" id="PTHR47506:SF1">
    <property type="entry name" value="HTH-TYPE TRANSCRIPTIONAL REGULATOR YJDC"/>
    <property type="match status" value="1"/>
</dbReference>
<evidence type="ECO:0000313" key="6">
    <source>
        <dbReference type="EMBL" id="SNT44750.1"/>
    </source>
</evidence>
<evidence type="ECO:0000256" key="3">
    <source>
        <dbReference type="ARBA" id="ARBA00023163"/>
    </source>
</evidence>
<keyword evidence="1" id="KW-0805">Transcription regulation</keyword>
<dbReference type="Gene3D" id="1.10.10.60">
    <property type="entry name" value="Homeodomain-like"/>
    <property type="match status" value="1"/>
</dbReference>
<organism evidence="6 7">
    <name type="scientific">Streptosporangium subroseum</name>
    <dbReference type="NCBI Taxonomy" id="106412"/>
    <lineage>
        <taxon>Bacteria</taxon>
        <taxon>Bacillati</taxon>
        <taxon>Actinomycetota</taxon>
        <taxon>Actinomycetes</taxon>
        <taxon>Streptosporangiales</taxon>
        <taxon>Streptosporangiaceae</taxon>
        <taxon>Streptosporangium</taxon>
    </lineage>
</organism>
<sequence>MARGRPRAFDTTTALDAALDLFWSRGYEGTTMADLSAAMDLKPGSIYAAFGSKEGLYEKVLDRYVDTVSTYPADALPQPTVRGVIEVWLRGAVHATAGADTPAGCLLVQGALVSGAEADRARQETARRRAAGEIQLRRRFDQAREDGSLPEDVSPGALATYVSALAQGIAVEAASGVSHDELDAMIELVLRRLPWE</sequence>
<evidence type="ECO:0000256" key="1">
    <source>
        <dbReference type="ARBA" id="ARBA00023015"/>
    </source>
</evidence>
<accession>A0A239MQJ3</accession>
<dbReference type="Pfam" id="PF16925">
    <property type="entry name" value="TetR_C_13"/>
    <property type="match status" value="1"/>
</dbReference>
<dbReference type="RefSeq" id="WP_089211181.1">
    <property type="nucleotide sequence ID" value="NZ_FZOD01000044.1"/>
</dbReference>
<keyword evidence="3" id="KW-0804">Transcription</keyword>
<dbReference type="InterPro" id="IPR001647">
    <property type="entry name" value="HTH_TetR"/>
</dbReference>
<dbReference type="PANTHER" id="PTHR47506">
    <property type="entry name" value="TRANSCRIPTIONAL REGULATORY PROTEIN"/>
    <property type="match status" value="1"/>
</dbReference>
<dbReference type="GO" id="GO:0003677">
    <property type="term" value="F:DNA binding"/>
    <property type="evidence" value="ECO:0007669"/>
    <property type="project" value="UniProtKB-UniRule"/>
</dbReference>
<dbReference type="EMBL" id="FZOD01000044">
    <property type="protein sequence ID" value="SNT44750.1"/>
    <property type="molecule type" value="Genomic_DNA"/>
</dbReference>
<keyword evidence="2 4" id="KW-0238">DNA-binding</keyword>
<keyword evidence="7" id="KW-1185">Reference proteome</keyword>
<name>A0A239MQJ3_9ACTN</name>
<dbReference type="Gene3D" id="1.10.357.10">
    <property type="entry name" value="Tetracycline Repressor, domain 2"/>
    <property type="match status" value="1"/>
</dbReference>
<dbReference type="Pfam" id="PF00440">
    <property type="entry name" value="TetR_N"/>
    <property type="match status" value="1"/>
</dbReference>
<feature type="domain" description="HTH tetR-type" evidence="5">
    <location>
        <begin position="8"/>
        <end position="68"/>
    </location>
</feature>
<protein>
    <submittedName>
        <fullName evidence="6">Transcriptional regulator, TetR family</fullName>
    </submittedName>
</protein>
<dbReference type="OrthoDB" id="9805134at2"/>
<dbReference type="InterPro" id="IPR009057">
    <property type="entry name" value="Homeodomain-like_sf"/>
</dbReference>
<dbReference type="AlphaFoldDB" id="A0A239MQJ3"/>
<evidence type="ECO:0000259" key="5">
    <source>
        <dbReference type="PROSITE" id="PS50977"/>
    </source>
</evidence>
<evidence type="ECO:0000313" key="7">
    <source>
        <dbReference type="Proteomes" id="UP000198282"/>
    </source>
</evidence>
<evidence type="ECO:0000256" key="4">
    <source>
        <dbReference type="PROSITE-ProRule" id="PRU00335"/>
    </source>
</evidence>
<dbReference type="SUPFAM" id="SSF46689">
    <property type="entry name" value="Homeodomain-like"/>
    <property type="match status" value="1"/>
</dbReference>
<feature type="DNA-binding region" description="H-T-H motif" evidence="4">
    <location>
        <begin position="31"/>
        <end position="50"/>
    </location>
</feature>
<dbReference type="InterPro" id="IPR036271">
    <property type="entry name" value="Tet_transcr_reg_TetR-rel_C_sf"/>
</dbReference>